<gene>
    <name evidence="3" type="ORF">Sradi_5743300</name>
</gene>
<dbReference type="EMBL" id="JACGWJ010000026">
    <property type="protein sequence ID" value="KAL0313440.1"/>
    <property type="molecule type" value="Genomic_DNA"/>
</dbReference>
<dbReference type="AlphaFoldDB" id="A0AAW2L2E4"/>
<comment type="caution">
    <text evidence="3">The sequence shown here is derived from an EMBL/GenBank/DDBJ whole genome shotgun (WGS) entry which is preliminary data.</text>
</comment>
<proteinExistence type="predicted"/>
<dbReference type="InterPro" id="IPR005162">
    <property type="entry name" value="Retrotrans_gag_dom"/>
</dbReference>
<sequence length="318" mass="34450">MTSCVLSLINGDDGIHTSCVLCGIADDGIYTSCVLCGIDDDGIHTSCVLCGIDDDGIHTSCVLCGIDGDGDSRQSLLGDALRFGMASQGARADPVVGREESGESAEGSVAPASAGGVDIGREGVGVDAPNPPGGAPAVGLPPEFAQILQMALQAQAQAQAQFLAQTHVPIPAPAPAVATIDRNYERIRRMGATEFEGTLDPEIAERWWEKVEDVLNLVDCTLENRLKYVASLFVGNALIWWRSVKRAYEPKEITWAEFQREFDDKYRPKMYRDKKRMEFLNLVQGDNQTVAEYELRFCCTSQVRTGSSGYTRGSLLSF</sequence>
<reference evidence="3" key="1">
    <citation type="submission" date="2020-06" db="EMBL/GenBank/DDBJ databases">
        <authorList>
            <person name="Li T."/>
            <person name="Hu X."/>
            <person name="Zhang T."/>
            <person name="Song X."/>
            <person name="Zhang H."/>
            <person name="Dai N."/>
            <person name="Sheng W."/>
            <person name="Hou X."/>
            <person name="Wei L."/>
        </authorList>
    </citation>
    <scope>NUCLEOTIDE SEQUENCE</scope>
    <source>
        <strain evidence="3">G02</strain>
        <tissue evidence="3">Leaf</tissue>
    </source>
</reference>
<evidence type="ECO:0000256" key="1">
    <source>
        <dbReference type="SAM" id="MobiDB-lite"/>
    </source>
</evidence>
<dbReference type="Pfam" id="PF03732">
    <property type="entry name" value="Retrotrans_gag"/>
    <property type="match status" value="1"/>
</dbReference>
<organism evidence="3">
    <name type="scientific">Sesamum radiatum</name>
    <name type="common">Black benniseed</name>
    <dbReference type="NCBI Taxonomy" id="300843"/>
    <lineage>
        <taxon>Eukaryota</taxon>
        <taxon>Viridiplantae</taxon>
        <taxon>Streptophyta</taxon>
        <taxon>Embryophyta</taxon>
        <taxon>Tracheophyta</taxon>
        <taxon>Spermatophyta</taxon>
        <taxon>Magnoliopsida</taxon>
        <taxon>eudicotyledons</taxon>
        <taxon>Gunneridae</taxon>
        <taxon>Pentapetalae</taxon>
        <taxon>asterids</taxon>
        <taxon>lamiids</taxon>
        <taxon>Lamiales</taxon>
        <taxon>Pedaliaceae</taxon>
        <taxon>Sesamum</taxon>
    </lineage>
</organism>
<feature type="domain" description="Retrotransposon gag" evidence="2">
    <location>
        <begin position="228"/>
        <end position="297"/>
    </location>
</feature>
<protein>
    <recommendedName>
        <fullName evidence="2">Retrotransposon gag domain-containing protein</fullName>
    </recommendedName>
</protein>
<evidence type="ECO:0000259" key="2">
    <source>
        <dbReference type="Pfam" id="PF03732"/>
    </source>
</evidence>
<feature type="compositionally biased region" description="Low complexity" evidence="1">
    <location>
        <begin position="104"/>
        <end position="116"/>
    </location>
</feature>
<evidence type="ECO:0000313" key="3">
    <source>
        <dbReference type="EMBL" id="KAL0313440.1"/>
    </source>
</evidence>
<name>A0AAW2L2E4_SESRA</name>
<accession>A0AAW2L2E4</accession>
<feature type="region of interest" description="Disordered" evidence="1">
    <location>
        <begin position="92"/>
        <end position="125"/>
    </location>
</feature>
<reference evidence="3" key="2">
    <citation type="journal article" date="2024" name="Plant">
        <title>Genomic evolution and insights into agronomic trait innovations of Sesamum species.</title>
        <authorList>
            <person name="Miao H."/>
            <person name="Wang L."/>
            <person name="Qu L."/>
            <person name="Liu H."/>
            <person name="Sun Y."/>
            <person name="Le M."/>
            <person name="Wang Q."/>
            <person name="Wei S."/>
            <person name="Zheng Y."/>
            <person name="Lin W."/>
            <person name="Duan Y."/>
            <person name="Cao H."/>
            <person name="Xiong S."/>
            <person name="Wang X."/>
            <person name="Wei L."/>
            <person name="Li C."/>
            <person name="Ma Q."/>
            <person name="Ju M."/>
            <person name="Zhao R."/>
            <person name="Li G."/>
            <person name="Mu C."/>
            <person name="Tian Q."/>
            <person name="Mei H."/>
            <person name="Zhang T."/>
            <person name="Gao T."/>
            <person name="Zhang H."/>
        </authorList>
    </citation>
    <scope>NUCLEOTIDE SEQUENCE</scope>
    <source>
        <strain evidence="3">G02</strain>
    </source>
</reference>